<organism evidence="1 2">
    <name type="scientific">Mitsuokella multacida DSM 20544</name>
    <dbReference type="NCBI Taxonomy" id="500635"/>
    <lineage>
        <taxon>Bacteria</taxon>
        <taxon>Bacillati</taxon>
        <taxon>Bacillota</taxon>
        <taxon>Negativicutes</taxon>
        <taxon>Selenomonadales</taxon>
        <taxon>Selenomonadaceae</taxon>
        <taxon>Mitsuokella</taxon>
    </lineage>
</organism>
<dbReference type="STRING" id="500635.MITSMUL_05118"/>
<accession>C9KPG2</accession>
<dbReference type="Proteomes" id="UP000003671">
    <property type="component" value="Unassembled WGS sequence"/>
</dbReference>
<protein>
    <submittedName>
        <fullName evidence="1">Uncharacterized protein</fullName>
    </submittedName>
</protein>
<reference evidence="1" key="1">
    <citation type="submission" date="2009-09" db="EMBL/GenBank/DDBJ databases">
        <authorList>
            <person name="Weinstock G."/>
            <person name="Sodergren E."/>
            <person name="Clifton S."/>
            <person name="Fulton L."/>
            <person name="Fulton B."/>
            <person name="Courtney L."/>
            <person name="Fronick C."/>
            <person name="Harrison M."/>
            <person name="Strong C."/>
            <person name="Farmer C."/>
            <person name="Delahaunty K."/>
            <person name="Markovic C."/>
            <person name="Hall O."/>
            <person name="Minx P."/>
            <person name="Tomlinson C."/>
            <person name="Mitreva M."/>
            <person name="Nelson J."/>
            <person name="Hou S."/>
            <person name="Wollam A."/>
            <person name="Pepin K.H."/>
            <person name="Johnson M."/>
            <person name="Bhonagiri V."/>
            <person name="Nash W.E."/>
            <person name="Warren W."/>
            <person name="Chinwalla A."/>
            <person name="Mardis E.R."/>
            <person name="Wilson R.K."/>
        </authorList>
    </citation>
    <scope>NUCLEOTIDE SEQUENCE [LARGE SCALE GENOMIC DNA]</scope>
    <source>
        <strain evidence="1">DSM 20544</strain>
    </source>
</reference>
<keyword evidence="2" id="KW-1185">Reference proteome</keyword>
<gene>
    <name evidence="1" type="ORF">MITSMUL_05118</name>
</gene>
<name>C9KPG2_9FIRM</name>
<dbReference type="EMBL" id="ABWK02000020">
    <property type="protein sequence ID" value="EEX68116.1"/>
    <property type="molecule type" value="Genomic_DNA"/>
</dbReference>
<proteinExistence type="predicted"/>
<sequence>MRLSNISENLPFQKECENKIKNNNSIANNDFHNYIRYLSFYQIIPHAAAR</sequence>
<evidence type="ECO:0000313" key="2">
    <source>
        <dbReference type="Proteomes" id="UP000003671"/>
    </source>
</evidence>
<comment type="caution">
    <text evidence="1">The sequence shown here is derived from an EMBL/GenBank/DDBJ whole genome shotgun (WGS) entry which is preliminary data.</text>
</comment>
<evidence type="ECO:0000313" key="1">
    <source>
        <dbReference type="EMBL" id="EEX68116.1"/>
    </source>
</evidence>
<dbReference type="AlphaFoldDB" id="C9KPG2"/>
<dbReference type="HOGENOM" id="CLU_3119900_0_0_9"/>